<keyword evidence="2 10" id="KW-0158">Chromosome</keyword>
<dbReference type="GO" id="GO:0005634">
    <property type="term" value="C:nucleus"/>
    <property type="evidence" value="ECO:0007669"/>
    <property type="project" value="UniProtKB-SubCell"/>
</dbReference>
<sequence length="601" mass="69481">MFGERRKTGGANFGFAGGRPSTAITPTKRFTDLGTAQSTRKVDNRLSMGQNGGRLSVFQRGSAVAPRDVKSAQASNVTKIYNFLLEHEQSGAPPEKIIRQPTGKNDFITMFEQLYQHLSKDYEFPQGARVEDEFTGIMKGLGYPFPLKNSFFQPMGSSHGYPHLLDALAWLIDVISLNQSVSSVTQNILLGDFMEAAEAQDKIISYSFYSSTFREYTYDRKAIESKDAPFWAETKERLRDYFEKNDEITDLVTSTKQVFEQLRFECEEIEADKGDEQGLLEEIARIKDDVRKAHEYLESTERVQKQTGVELGIVQESLEAKKAEFEAVQAEVNELKRRIEVQRQQHGLTGKEVRQLNVENNRDKEAVHEIQTELDNVSKTLWRMRDEDTFREQKANFVLVIENMEKILLDANVKIGLDALRPPQNEKDLKVGWDALNNQWLPEVNRQLQHKKLELDDEKTQFSSRFAAIEERVQMQQELLREANKKEAREERVRRNERDEWKTDRLQREKRLDELENEKDVLKNQMQTGGSLDREIEEEKAKSAKLVEALEQKKASLAEGIRQKLDETMREITKIDLENATFHAECTDIEKLVLKTRNMNQ</sequence>
<keyword evidence="8 10" id="KW-0131">Cell cycle</keyword>
<reference evidence="15" key="1">
    <citation type="submission" date="2010-08" db="EMBL/GenBank/DDBJ databases">
        <authorList>
            <consortium name="Caenorhabditis japonica Sequencing Consortium"/>
            <person name="Wilson R.K."/>
        </authorList>
    </citation>
    <scope>NUCLEOTIDE SEQUENCE [LARGE SCALE GENOMIC DNA]</scope>
    <source>
        <strain evidence="15">DF5081</strain>
    </source>
</reference>
<comment type="subcellular location">
    <subcellularLocation>
        <location evidence="10">Chromosome</location>
        <location evidence="10">Centromere</location>
        <location evidence="10">Kinetochore</location>
    </subcellularLocation>
    <subcellularLocation>
        <location evidence="10">Nucleus</location>
    </subcellularLocation>
</comment>
<keyword evidence="9 10" id="KW-0137">Centromere</keyword>
<feature type="region of interest" description="Disordered" evidence="12">
    <location>
        <begin position="1"/>
        <end position="21"/>
    </location>
</feature>
<dbReference type="InterPro" id="IPR005550">
    <property type="entry name" value="Kinetochore_Ndc80"/>
</dbReference>
<evidence type="ECO:0000313" key="15">
    <source>
        <dbReference type="Proteomes" id="UP000005237"/>
    </source>
</evidence>
<dbReference type="PANTHER" id="PTHR10643:SF2">
    <property type="entry name" value="KINETOCHORE PROTEIN NDC80 HOMOLOG"/>
    <property type="match status" value="1"/>
</dbReference>
<dbReference type="Proteomes" id="UP000005237">
    <property type="component" value="Unassembled WGS sequence"/>
</dbReference>
<evidence type="ECO:0000256" key="10">
    <source>
        <dbReference type="RuleBase" id="RU368072"/>
    </source>
</evidence>
<evidence type="ECO:0000256" key="2">
    <source>
        <dbReference type="ARBA" id="ARBA00022454"/>
    </source>
</evidence>
<dbReference type="GO" id="GO:0051315">
    <property type="term" value="P:attachment of mitotic spindle microtubules to kinetochore"/>
    <property type="evidence" value="ECO:0007669"/>
    <property type="project" value="UniProtKB-UniRule"/>
</dbReference>
<organism evidence="14 15">
    <name type="scientific">Caenorhabditis japonica</name>
    <dbReference type="NCBI Taxonomy" id="281687"/>
    <lineage>
        <taxon>Eukaryota</taxon>
        <taxon>Metazoa</taxon>
        <taxon>Ecdysozoa</taxon>
        <taxon>Nematoda</taxon>
        <taxon>Chromadorea</taxon>
        <taxon>Rhabditida</taxon>
        <taxon>Rhabditina</taxon>
        <taxon>Rhabditomorpha</taxon>
        <taxon>Rhabditoidea</taxon>
        <taxon>Rhabditidae</taxon>
        <taxon>Peloderinae</taxon>
        <taxon>Caenorhabditis</taxon>
    </lineage>
</organism>
<keyword evidence="6 11" id="KW-0175">Coiled coil</keyword>
<comment type="similarity">
    <text evidence="1 10">Belongs to the NDC80/HEC1 family.</text>
</comment>
<keyword evidence="3 10" id="KW-0132">Cell division</keyword>
<feature type="domain" description="Kinetochore protein Ndc80 CH" evidence="13">
    <location>
        <begin position="67"/>
        <end position="179"/>
    </location>
</feature>
<dbReference type="Pfam" id="PF03801">
    <property type="entry name" value="Ndc80_HEC"/>
    <property type="match status" value="1"/>
</dbReference>
<protein>
    <recommendedName>
        <fullName evidence="10">Kinetochore protein NDC80</fullName>
    </recommendedName>
</protein>
<dbReference type="OMA" id="PSHKFQK"/>
<dbReference type="AlphaFoldDB" id="A0A8R1DKN4"/>
<keyword evidence="4 10" id="KW-0498">Mitosis</keyword>
<keyword evidence="5 10" id="KW-0995">Kinetochore</keyword>
<proteinExistence type="inferred from homology"/>
<dbReference type="GO" id="GO:0031262">
    <property type="term" value="C:Ndc80 complex"/>
    <property type="evidence" value="ECO:0007669"/>
    <property type="project" value="UniProtKB-UniRule"/>
</dbReference>
<comment type="subunit">
    <text evidence="10">Component of the NDC80 complex.</text>
</comment>
<evidence type="ECO:0000256" key="11">
    <source>
        <dbReference type="SAM" id="Coils"/>
    </source>
</evidence>
<dbReference type="PANTHER" id="PTHR10643">
    <property type="entry name" value="KINETOCHORE PROTEIN NDC80"/>
    <property type="match status" value="1"/>
</dbReference>
<accession>A0A8R1DKN4</accession>
<evidence type="ECO:0000256" key="1">
    <source>
        <dbReference type="ARBA" id="ARBA00007050"/>
    </source>
</evidence>
<dbReference type="InterPro" id="IPR055260">
    <property type="entry name" value="Ndc80_CH"/>
</dbReference>
<keyword evidence="7 10" id="KW-0539">Nucleus</keyword>
<comment type="function">
    <text evidence="10">Acts as a component of the essential kinetochore-associated NDC80 complex, which is required for chromosome segregation and spindle checkpoint activity.</text>
</comment>
<feature type="coiled-coil region" evidence="11">
    <location>
        <begin position="466"/>
        <end position="567"/>
    </location>
</feature>
<evidence type="ECO:0000256" key="3">
    <source>
        <dbReference type="ARBA" id="ARBA00022618"/>
    </source>
</evidence>
<evidence type="ECO:0000256" key="12">
    <source>
        <dbReference type="SAM" id="MobiDB-lite"/>
    </source>
</evidence>
<dbReference type="EnsemblMetazoa" id="CJA05474.1">
    <property type="protein sequence ID" value="CJA05474.1"/>
    <property type="gene ID" value="WBGene00124678"/>
</dbReference>
<dbReference type="InterPro" id="IPR038273">
    <property type="entry name" value="Ndc80_sf"/>
</dbReference>
<dbReference type="GO" id="GO:0051301">
    <property type="term" value="P:cell division"/>
    <property type="evidence" value="ECO:0007669"/>
    <property type="project" value="UniProtKB-UniRule"/>
</dbReference>
<dbReference type="Gene3D" id="1.10.418.30">
    <property type="entry name" value="Ncd80 complex, Ncd80 subunit"/>
    <property type="match status" value="1"/>
</dbReference>
<evidence type="ECO:0000256" key="6">
    <source>
        <dbReference type="ARBA" id="ARBA00023054"/>
    </source>
</evidence>
<evidence type="ECO:0000256" key="9">
    <source>
        <dbReference type="ARBA" id="ARBA00023328"/>
    </source>
</evidence>
<keyword evidence="15" id="KW-1185">Reference proteome</keyword>
<evidence type="ECO:0000256" key="5">
    <source>
        <dbReference type="ARBA" id="ARBA00022838"/>
    </source>
</evidence>
<evidence type="ECO:0000313" key="14">
    <source>
        <dbReference type="EnsemblMetazoa" id="CJA05474.1"/>
    </source>
</evidence>
<evidence type="ECO:0000259" key="13">
    <source>
        <dbReference type="Pfam" id="PF03801"/>
    </source>
</evidence>
<feature type="coiled-coil region" evidence="11">
    <location>
        <begin position="318"/>
        <end position="345"/>
    </location>
</feature>
<evidence type="ECO:0000256" key="4">
    <source>
        <dbReference type="ARBA" id="ARBA00022776"/>
    </source>
</evidence>
<reference evidence="14" key="2">
    <citation type="submission" date="2022-06" db="UniProtKB">
        <authorList>
            <consortium name="EnsemblMetazoa"/>
        </authorList>
    </citation>
    <scope>IDENTIFICATION</scope>
    <source>
        <strain evidence="14">DF5081</strain>
    </source>
</reference>
<evidence type="ECO:0000256" key="7">
    <source>
        <dbReference type="ARBA" id="ARBA00023242"/>
    </source>
</evidence>
<name>A0A8R1DKN4_CAEJA</name>
<evidence type="ECO:0000256" key="8">
    <source>
        <dbReference type="ARBA" id="ARBA00023306"/>
    </source>
</evidence>